<organism evidence="3 4">
    <name type="scientific">Oikopleura dioica</name>
    <name type="common">Tunicate</name>
    <dbReference type="NCBI Taxonomy" id="34765"/>
    <lineage>
        <taxon>Eukaryota</taxon>
        <taxon>Metazoa</taxon>
        <taxon>Chordata</taxon>
        <taxon>Tunicata</taxon>
        <taxon>Appendicularia</taxon>
        <taxon>Copelata</taxon>
        <taxon>Oikopleuridae</taxon>
        <taxon>Oikopleura</taxon>
    </lineage>
</organism>
<protein>
    <submittedName>
        <fullName evidence="3">Oidioi.mRNA.OKI2018_I69.chr2.g5476.t1.cds</fullName>
    </submittedName>
</protein>
<keyword evidence="2" id="KW-1133">Transmembrane helix</keyword>
<keyword evidence="2" id="KW-0472">Membrane</keyword>
<sequence length="157" mass="18088">MHQCTAKFGQENPEYWFIFCCFTTVCPLIFAILAYITAIYSDERPARSLEDNKYRRYESVTCKFHNKSCYEREGYPFYQRTMTRKTKETDNGRSLFIQPNINSKKENCSKSQFSASLRSRASEGARTPIQESADRRSYVISSKGINNSSDSSSSISV</sequence>
<evidence type="ECO:0000313" key="3">
    <source>
        <dbReference type="EMBL" id="CAG5111142.1"/>
    </source>
</evidence>
<keyword evidence="4" id="KW-1185">Reference proteome</keyword>
<feature type="transmembrane region" description="Helical" evidence="2">
    <location>
        <begin position="15"/>
        <end position="40"/>
    </location>
</feature>
<keyword evidence="2" id="KW-0812">Transmembrane</keyword>
<gene>
    <name evidence="3" type="ORF">OKIOD_LOCUS14241</name>
</gene>
<accession>A0ABN7T6E0</accession>
<name>A0ABN7T6E0_OIKDI</name>
<feature type="compositionally biased region" description="Low complexity" evidence="1">
    <location>
        <begin position="140"/>
        <end position="157"/>
    </location>
</feature>
<reference evidence="3 4" key="1">
    <citation type="submission" date="2021-04" db="EMBL/GenBank/DDBJ databases">
        <authorList>
            <person name="Bliznina A."/>
        </authorList>
    </citation>
    <scope>NUCLEOTIDE SEQUENCE [LARGE SCALE GENOMIC DNA]</scope>
</reference>
<evidence type="ECO:0000256" key="1">
    <source>
        <dbReference type="SAM" id="MobiDB-lite"/>
    </source>
</evidence>
<dbReference type="Proteomes" id="UP001158576">
    <property type="component" value="Chromosome 2"/>
</dbReference>
<proteinExistence type="predicted"/>
<feature type="region of interest" description="Disordered" evidence="1">
    <location>
        <begin position="119"/>
        <end position="157"/>
    </location>
</feature>
<evidence type="ECO:0000256" key="2">
    <source>
        <dbReference type="SAM" id="Phobius"/>
    </source>
</evidence>
<evidence type="ECO:0000313" key="4">
    <source>
        <dbReference type="Proteomes" id="UP001158576"/>
    </source>
</evidence>
<dbReference type="EMBL" id="OU015567">
    <property type="protein sequence ID" value="CAG5111142.1"/>
    <property type="molecule type" value="Genomic_DNA"/>
</dbReference>